<dbReference type="PROSITE" id="PS51272">
    <property type="entry name" value="SLH"/>
    <property type="match status" value="2"/>
</dbReference>
<evidence type="ECO:0000256" key="2">
    <source>
        <dbReference type="ARBA" id="ARBA00022729"/>
    </source>
</evidence>
<evidence type="ECO:0000256" key="1">
    <source>
        <dbReference type="ARBA" id="ARBA00004613"/>
    </source>
</evidence>
<evidence type="ECO:0000313" key="8">
    <source>
        <dbReference type="Proteomes" id="UP000823824"/>
    </source>
</evidence>
<dbReference type="Pfam" id="PF01522">
    <property type="entry name" value="Polysacc_deac_1"/>
    <property type="match status" value="1"/>
</dbReference>
<feature type="domain" description="SLH" evidence="5">
    <location>
        <begin position="27"/>
        <end position="90"/>
    </location>
</feature>
<dbReference type="InterPro" id="IPR011330">
    <property type="entry name" value="Glyco_hydro/deAcase_b/a-brl"/>
</dbReference>
<dbReference type="EMBL" id="DWZJ01000050">
    <property type="protein sequence ID" value="HJB13262.1"/>
    <property type="molecule type" value="Genomic_DNA"/>
</dbReference>
<dbReference type="PROSITE" id="PS51677">
    <property type="entry name" value="NODB"/>
    <property type="match status" value="1"/>
</dbReference>
<feature type="domain" description="NodB homology" evidence="6">
    <location>
        <begin position="263"/>
        <end position="445"/>
    </location>
</feature>
<dbReference type="SUPFAM" id="SSF88713">
    <property type="entry name" value="Glycoside hydrolase/deacetylase"/>
    <property type="match status" value="1"/>
</dbReference>
<reference evidence="7" key="1">
    <citation type="journal article" date="2021" name="PeerJ">
        <title>Extensive microbial diversity within the chicken gut microbiome revealed by metagenomics and culture.</title>
        <authorList>
            <person name="Gilroy R."/>
            <person name="Ravi A."/>
            <person name="Getino M."/>
            <person name="Pursley I."/>
            <person name="Horton D.L."/>
            <person name="Alikhan N.F."/>
            <person name="Baker D."/>
            <person name="Gharbi K."/>
            <person name="Hall N."/>
            <person name="Watson M."/>
            <person name="Adriaenssens E.M."/>
            <person name="Foster-Nyarko E."/>
            <person name="Jarju S."/>
            <person name="Secka A."/>
            <person name="Antonio M."/>
            <person name="Oren A."/>
            <person name="Chaudhuri R.R."/>
            <person name="La Ragione R."/>
            <person name="Hildebrand F."/>
            <person name="Pallen M.J."/>
        </authorList>
    </citation>
    <scope>NUCLEOTIDE SEQUENCE</scope>
    <source>
        <strain evidence="7">ChiBcec18-1249</strain>
    </source>
</reference>
<evidence type="ECO:0000259" key="5">
    <source>
        <dbReference type="PROSITE" id="PS51272"/>
    </source>
</evidence>
<evidence type="ECO:0000259" key="6">
    <source>
        <dbReference type="PROSITE" id="PS51677"/>
    </source>
</evidence>
<feature type="chain" id="PRO_5038997968" evidence="4">
    <location>
        <begin position="29"/>
        <end position="445"/>
    </location>
</feature>
<name>A0A9D2LIB0_9FIRM</name>
<proteinExistence type="predicted"/>
<sequence length="445" mass="49157">MFHRIHRRILPLALALLLALSCVPAAYAADFPDVPKSHWAYSYIHDAVSRGLVQGYGDGRFRPEDAVSVQAFLSMVCRADGLDDRQLQSGSNWADPAAAYGAYFGWFTPEELGVRTAPITREFATQLLINAFHPEALGQGTALSFRDQADISPERLPYVRAAAALGLVDGYADGTFRPDQGLTRAAAAKLISRCVPKAASSSGKSVQVPVLMYHDVSYLGRGYSKTPEIFEQQMRELKDAGFHTVFFSQVIDYVENGTPLPEKPIVITFDDGYATNYTYVYPILQKLGMKIELSTIGVAIRYADWGLRWDQIREMVDSGLVAIEPHTYDLHSSTAARTSMLKNSSESWADYVTLVGDDTRKVLDQITTEVGSTPQVFTYPLGKHNAMTEAIVHRLGCKVSLTTKDGVARVVQGDPSSLRLMDRIGMDFRNGSVISVLKQFGYKFN</sequence>
<comment type="subcellular location">
    <subcellularLocation>
        <location evidence="1">Secreted</location>
    </subcellularLocation>
</comment>
<dbReference type="GO" id="GO:0005576">
    <property type="term" value="C:extracellular region"/>
    <property type="evidence" value="ECO:0007669"/>
    <property type="project" value="UniProtKB-SubCell"/>
</dbReference>
<organism evidence="7 8">
    <name type="scientific">Candidatus Oscillibacter excrementigallinarum</name>
    <dbReference type="NCBI Taxonomy" id="2838716"/>
    <lineage>
        <taxon>Bacteria</taxon>
        <taxon>Bacillati</taxon>
        <taxon>Bacillota</taxon>
        <taxon>Clostridia</taxon>
        <taxon>Eubacteriales</taxon>
        <taxon>Oscillospiraceae</taxon>
        <taxon>Oscillibacter</taxon>
    </lineage>
</organism>
<keyword evidence="3" id="KW-0677">Repeat</keyword>
<reference evidence="7" key="2">
    <citation type="submission" date="2021-04" db="EMBL/GenBank/DDBJ databases">
        <authorList>
            <person name="Gilroy R."/>
        </authorList>
    </citation>
    <scope>NUCLEOTIDE SEQUENCE</scope>
    <source>
        <strain evidence="7">ChiBcec18-1249</strain>
    </source>
</reference>
<comment type="caution">
    <text evidence="7">The sequence shown here is derived from an EMBL/GenBank/DDBJ whole genome shotgun (WGS) entry which is preliminary data.</text>
</comment>
<gene>
    <name evidence="7" type="ORF">H9787_06080</name>
</gene>
<feature type="signal peptide" evidence="4">
    <location>
        <begin position="1"/>
        <end position="28"/>
    </location>
</feature>
<dbReference type="InterPro" id="IPR001119">
    <property type="entry name" value="SLH_dom"/>
</dbReference>
<dbReference type="GO" id="GO:0005975">
    <property type="term" value="P:carbohydrate metabolic process"/>
    <property type="evidence" value="ECO:0007669"/>
    <property type="project" value="InterPro"/>
</dbReference>
<dbReference type="InterPro" id="IPR002509">
    <property type="entry name" value="NODB_dom"/>
</dbReference>
<dbReference type="InterPro" id="IPR051398">
    <property type="entry name" value="Polysacch_Deacetylase"/>
</dbReference>
<dbReference type="Proteomes" id="UP000823824">
    <property type="component" value="Unassembled WGS sequence"/>
</dbReference>
<feature type="domain" description="SLH" evidence="5">
    <location>
        <begin position="142"/>
        <end position="205"/>
    </location>
</feature>
<evidence type="ECO:0000256" key="3">
    <source>
        <dbReference type="ARBA" id="ARBA00022737"/>
    </source>
</evidence>
<dbReference type="PANTHER" id="PTHR34216">
    <property type="match status" value="1"/>
</dbReference>
<dbReference type="PROSITE" id="PS51257">
    <property type="entry name" value="PROKAR_LIPOPROTEIN"/>
    <property type="match status" value="1"/>
</dbReference>
<dbReference type="Gene3D" id="3.20.20.370">
    <property type="entry name" value="Glycoside hydrolase/deacetylase"/>
    <property type="match status" value="1"/>
</dbReference>
<dbReference type="AlphaFoldDB" id="A0A9D2LIB0"/>
<accession>A0A9D2LIB0</accession>
<dbReference type="Pfam" id="PF00395">
    <property type="entry name" value="SLH"/>
    <property type="match status" value="2"/>
</dbReference>
<dbReference type="PANTHER" id="PTHR34216:SF3">
    <property type="entry name" value="POLY-BETA-1,6-N-ACETYL-D-GLUCOSAMINE N-DEACETYLASE"/>
    <property type="match status" value="1"/>
</dbReference>
<dbReference type="GO" id="GO:0016810">
    <property type="term" value="F:hydrolase activity, acting on carbon-nitrogen (but not peptide) bonds"/>
    <property type="evidence" value="ECO:0007669"/>
    <property type="project" value="InterPro"/>
</dbReference>
<protein>
    <submittedName>
        <fullName evidence="7">S-layer homology domain-containing protein</fullName>
    </submittedName>
</protein>
<evidence type="ECO:0000256" key="4">
    <source>
        <dbReference type="SAM" id="SignalP"/>
    </source>
</evidence>
<keyword evidence="2 4" id="KW-0732">Signal</keyword>
<evidence type="ECO:0000313" key="7">
    <source>
        <dbReference type="EMBL" id="HJB13262.1"/>
    </source>
</evidence>